<evidence type="ECO:0000313" key="2">
    <source>
        <dbReference type="Proteomes" id="UP000027135"/>
    </source>
</evidence>
<accession>A0A067RFC6</accession>
<evidence type="ECO:0000313" key="1">
    <source>
        <dbReference type="EMBL" id="KDR21718.1"/>
    </source>
</evidence>
<gene>
    <name evidence="1" type="ORF">L798_02775</name>
</gene>
<dbReference type="AlphaFoldDB" id="A0A067RFC6"/>
<organism evidence="1 2">
    <name type="scientific">Zootermopsis nevadensis</name>
    <name type="common">Dampwood termite</name>
    <dbReference type="NCBI Taxonomy" id="136037"/>
    <lineage>
        <taxon>Eukaryota</taxon>
        <taxon>Metazoa</taxon>
        <taxon>Ecdysozoa</taxon>
        <taxon>Arthropoda</taxon>
        <taxon>Hexapoda</taxon>
        <taxon>Insecta</taxon>
        <taxon>Pterygota</taxon>
        <taxon>Neoptera</taxon>
        <taxon>Polyneoptera</taxon>
        <taxon>Dictyoptera</taxon>
        <taxon>Blattodea</taxon>
        <taxon>Blattoidea</taxon>
        <taxon>Termitoidae</taxon>
        <taxon>Termopsidae</taxon>
        <taxon>Zootermopsis</taxon>
    </lineage>
</organism>
<dbReference type="EMBL" id="KK852542">
    <property type="protein sequence ID" value="KDR21718.1"/>
    <property type="molecule type" value="Genomic_DNA"/>
</dbReference>
<dbReference type="InParanoid" id="A0A067RFC6"/>
<name>A0A067RFC6_ZOONE</name>
<reference evidence="1 2" key="1">
    <citation type="journal article" date="2014" name="Nat. Commun.">
        <title>Molecular traces of alternative social organization in a termite genome.</title>
        <authorList>
            <person name="Terrapon N."/>
            <person name="Li C."/>
            <person name="Robertson H.M."/>
            <person name="Ji L."/>
            <person name="Meng X."/>
            <person name="Booth W."/>
            <person name="Chen Z."/>
            <person name="Childers C.P."/>
            <person name="Glastad K.M."/>
            <person name="Gokhale K."/>
            <person name="Gowin J."/>
            <person name="Gronenberg W."/>
            <person name="Hermansen R.A."/>
            <person name="Hu H."/>
            <person name="Hunt B.G."/>
            <person name="Huylmans A.K."/>
            <person name="Khalil S.M."/>
            <person name="Mitchell R.D."/>
            <person name="Munoz-Torres M.C."/>
            <person name="Mustard J.A."/>
            <person name="Pan H."/>
            <person name="Reese J.T."/>
            <person name="Scharf M.E."/>
            <person name="Sun F."/>
            <person name="Vogel H."/>
            <person name="Xiao J."/>
            <person name="Yang W."/>
            <person name="Yang Z."/>
            <person name="Yang Z."/>
            <person name="Zhou J."/>
            <person name="Zhu J."/>
            <person name="Brent C.S."/>
            <person name="Elsik C.G."/>
            <person name="Goodisman M.A."/>
            <person name="Liberles D.A."/>
            <person name="Roe R.M."/>
            <person name="Vargo E.L."/>
            <person name="Vilcinskas A."/>
            <person name="Wang J."/>
            <person name="Bornberg-Bauer E."/>
            <person name="Korb J."/>
            <person name="Zhang G."/>
            <person name="Liebig J."/>
        </authorList>
    </citation>
    <scope>NUCLEOTIDE SEQUENCE [LARGE SCALE GENOMIC DNA]</scope>
    <source>
        <tissue evidence="1">Whole organism</tissue>
    </source>
</reference>
<protein>
    <submittedName>
        <fullName evidence="1">Uncharacterized protein</fullName>
    </submittedName>
</protein>
<keyword evidence="2" id="KW-1185">Reference proteome</keyword>
<proteinExistence type="predicted"/>
<dbReference type="Proteomes" id="UP000027135">
    <property type="component" value="Unassembled WGS sequence"/>
</dbReference>
<sequence>MGSFTLTILLSILVLAVVLLNIATSEVVVIKIRDRVKIQRGHH</sequence>